<dbReference type="Proteomes" id="UP000799755">
    <property type="component" value="Unassembled WGS sequence"/>
</dbReference>
<protein>
    <submittedName>
        <fullName evidence="1">Uncharacterized protein</fullName>
    </submittedName>
</protein>
<reference evidence="1" key="1">
    <citation type="journal article" date="2020" name="Stud. Mycol.">
        <title>101 Dothideomycetes genomes: a test case for predicting lifestyles and emergence of pathogens.</title>
        <authorList>
            <person name="Haridas S."/>
            <person name="Albert R."/>
            <person name="Binder M."/>
            <person name="Bloem J."/>
            <person name="Labutti K."/>
            <person name="Salamov A."/>
            <person name="Andreopoulos B."/>
            <person name="Baker S."/>
            <person name="Barry K."/>
            <person name="Bills G."/>
            <person name="Bluhm B."/>
            <person name="Cannon C."/>
            <person name="Castanera R."/>
            <person name="Culley D."/>
            <person name="Daum C."/>
            <person name="Ezra D."/>
            <person name="Gonzalez J."/>
            <person name="Henrissat B."/>
            <person name="Kuo A."/>
            <person name="Liang C."/>
            <person name="Lipzen A."/>
            <person name="Lutzoni F."/>
            <person name="Magnuson J."/>
            <person name="Mondo S."/>
            <person name="Nolan M."/>
            <person name="Ohm R."/>
            <person name="Pangilinan J."/>
            <person name="Park H.-J."/>
            <person name="Ramirez L."/>
            <person name="Alfaro M."/>
            <person name="Sun H."/>
            <person name="Tritt A."/>
            <person name="Yoshinaga Y."/>
            <person name="Zwiers L.-H."/>
            <person name="Turgeon B."/>
            <person name="Goodwin S."/>
            <person name="Spatafora J."/>
            <person name="Crous P."/>
            <person name="Grigoriev I."/>
        </authorList>
    </citation>
    <scope>NUCLEOTIDE SEQUENCE</scope>
    <source>
        <strain evidence="1">ATCC 200398</strain>
    </source>
</reference>
<organism evidence="1 2">
    <name type="scientific">Lindgomyces ingoldianus</name>
    <dbReference type="NCBI Taxonomy" id="673940"/>
    <lineage>
        <taxon>Eukaryota</taxon>
        <taxon>Fungi</taxon>
        <taxon>Dikarya</taxon>
        <taxon>Ascomycota</taxon>
        <taxon>Pezizomycotina</taxon>
        <taxon>Dothideomycetes</taxon>
        <taxon>Pleosporomycetidae</taxon>
        <taxon>Pleosporales</taxon>
        <taxon>Lindgomycetaceae</taxon>
        <taxon>Lindgomyces</taxon>
    </lineage>
</organism>
<proteinExistence type="predicted"/>
<dbReference type="EMBL" id="MU003495">
    <property type="protein sequence ID" value="KAF2475910.1"/>
    <property type="molecule type" value="Genomic_DNA"/>
</dbReference>
<gene>
    <name evidence="1" type="ORF">BDR25DRAFT_300812</name>
</gene>
<evidence type="ECO:0000313" key="2">
    <source>
        <dbReference type="Proteomes" id="UP000799755"/>
    </source>
</evidence>
<evidence type="ECO:0000313" key="1">
    <source>
        <dbReference type="EMBL" id="KAF2475910.1"/>
    </source>
</evidence>
<sequence>MKLLPTFLTSLSLTITTTATLVYPNTASNCGNPAGQAGSFYDCGDTGLRNYNIKSAQVLYYQHTVRFFRNADCSGAHISVASDECVNFPFRPLCARILC</sequence>
<keyword evidence="2" id="KW-1185">Reference proteome</keyword>
<comment type="caution">
    <text evidence="1">The sequence shown here is derived from an EMBL/GenBank/DDBJ whole genome shotgun (WGS) entry which is preliminary data.</text>
</comment>
<accession>A0ACB6RC51</accession>
<name>A0ACB6RC51_9PLEO</name>